<protein>
    <submittedName>
        <fullName evidence="2">Uncharacterized protein</fullName>
    </submittedName>
</protein>
<dbReference type="Proteomes" id="UP000469559">
    <property type="component" value="Unassembled WGS sequence"/>
</dbReference>
<feature type="region of interest" description="Disordered" evidence="1">
    <location>
        <begin position="1"/>
        <end position="68"/>
    </location>
</feature>
<evidence type="ECO:0000313" key="3">
    <source>
        <dbReference type="Proteomes" id="UP000469559"/>
    </source>
</evidence>
<comment type="caution">
    <text evidence="2">The sequence shown here is derived from an EMBL/GenBank/DDBJ whole genome shotgun (WGS) entry which is preliminary data.</text>
</comment>
<gene>
    <name evidence="2" type="ORF">LARI1_G003113</name>
</gene>
<accession>A0A8T9BEY5</accession>
<sequence length="153" mass="16785">MDPTAPPVSPLEKPLPNPSDKRPGTSGTELGLRANRRAASTAFQRAQKAEQAYRAKRQATNARDAARDAKAHFRESGVQFLAGWRKGVCAVKCVPGVLREKRGNWNSKREVRVQEKALAKRKKLEEKMKRVEKEGQGEGEAVVPAEGEAVAAE</sequence>
<dbReference type="OrthoDB" id="4771937at2759"/>
<reference evidence="2 3" key="1">
    <citation type="submission" date="2018-05" db="EMBL/GenBank/DDBJ databases">
        <title>Whole genome sequencing for identification of molecular markers to develop diagnostic detection tools for the regulated plant pathogen Lachnellula willkommii.</title>
        <authorList>
            <person name="Giroux E."/>
            <person name="Bilodeau G."/>
        </authorList>
    </citation>
    <scope>NUCLEOTIDE SEQUENCE [LARGE SCALE GENOMIC DNA]</scope>
    <source>
        <strain evidence="2 3">CBS 203.66</strain>
    </source>
</reference>
<dbReference type="EMBL" id="QGMF01000310">
    <property type="protein sequence ID" value="TVY16923.1"/>
    <property type="molecule type" value="Genomic_DNA"/>
</dbReference>
<proteinExistence type="predicted"/>
<organism evidence="2 3">
    <name type="scientific">Lachnellula arida</name>
    <dbReference type="NCBI Taxonomy" id="1316785"/>
    <lineage>
        <taxon>Eukaryota</taxon>
        <taxon>Fungi</taxon>
        <taxon>Dikarya</taxon>
        <taxon>Ascomycota</taxon>
        <taxon>Pezizomycotina</taxon>
        <taxon>Leotiomycetes</taxon>
        <taxon>Helotiales</taxon>
        <taxon>Lachnaceae</taxon>
        <taxon>Lachnellula</taxon>
    </lineage>
</organism>
<dbReference type="AlphaFoldDB" id="A0A8T9BEY5"/>
<feature type="non-terminal residue" evidence="2">
    <location>
        <position position="1"/>
    </location>
</feature>
<feature type="region of interest" description="Disordered" evidence="1">
    <location>
        <begin position="129"/>
        <end position="153"/>
    </location>
</feature>
<evidence type="ECO:0000313" key="2">
    <source>
        <dbReference type="EMBL" id="TVY16923.1"/>
    </source>
</evidence>
<feature type="compositionally biased region" description="Low complexity" evidence="1">
    <location>
        <begin position="139"/>
        <end position="153"/>
    </location>
</feature>
<name>A0A8T9BEY5_9HELO</name>
<keyword evidence="3" id="KW-1185">Reference proteome</keyword>
<feature type="compositionally biased region" description="Pro residues" evidence="1">
    <location>
        <begin position="1"/>
        <end position="17"/>
    </location>
</feature>
<evidence type="ECO:0000256" key="1">
    <source>
        <dbReference type="SAM" id="MobiDB-lite"/>
    </source>
</evidence>